<comment type="caution">
    <text evidence="3">The sequence shown here is derived from an EMBL/GenBank/DDBJ whole genome shotgun (WGS) entry which is preliminary data.</text>
</comment>
<feature type="compositionally biased region" description="Basic residues" evidence="1">
    <location>
        <begin position="278"/>
        <end position="289"/>
    </location>
</feature>
<feature type="region of interest" description="Disordered" evidence="1">
    <location>
        <begin position="250"/>
        <end position="316"/>
    </location>
</feature>
<organism evidence="3 4">
    <name type="scientific">Pyrrhoderma noxium</name>
    <dbReference type="NCBI Taxonomy" id="2282107"/>
    <lineage>
        <taxon>Eukaryota</taxon>
        <taxon>Fungi</taxon>
        <taxon>Dikarya</taxon>
        <taxon>Basidiomycota</taxon>
        <taxon>Agaricomycotina</taxon>
        <taxon>Agaricomycetes</taxon>
        <taxon>Hymenochaetales</taxon>
        <taxon>Hymenochaetaceae</taxon>
        <taxon>Pyrrhoderma</taxon>
    </lineage>
</organism>
<feature type="compositionally biased region" description="Polar residues" evidence="1">
    <location>
        <begin position="1"/>
        <end position="14"/>
    </location>
</feature>
<feature type="domain" description="INO80 complex subunit B-like conserved region" evidence="2">
    <location>
        <begin position="247"/>
        <end position="330"/>
    </location>
</feature>
<feature type="compositionally biased region" description="Acidic residues" evidence="1">
    <location>
        <begin position="101"/>
        <end position="131"/>
    </location>
</feature>
<feature type="compositionally biased region" description="Acidic residues" evidence="1">
    <location>
        <begin position="296"/>
        <end position="307"/>
    </location>
</feature>
<dbReference type="InterPro" id="IPR006880">
    <property type="entry name" value="INO80B_C"/>
</dbReference>
<feature type="region of interest" description="Disordered" evidence="1">
    <location>
        <begin position="1"/>
        <end position="213"/>
    </location>
</feature>
<proteinExistence type="predicted"/>
<dbReference type="Pfam" id="PF04795">
    <property type="entry name" value="PAPA-1"/>
    <property type="match status" value="1"/>
</dbReference>
<gene>
    <name evidence="3" type="ORF">PNOK_0556300</name>
</gene>
<name>A0A286UGI9_9AGAM</name>
<keyword evidence="4" id="KW-1185">Reference proteome</keyword>
<dbReference type="OrthoDB" id="2021186at2759"/>
<dbReference type="EMBL" id="NBII01000005">
    <property type="protein sequence ID" value="PAV18720.1"/>
    <property type="molecule type" value="Genomic_DNA"/>
</dbReference>
<evidence type="ECO:0000256" key="1">
    <source>
        <dbReference type="SAM" id="MobiDB-lite"/>
    </source>
</evidence>
<evidence type="ECO:0000313" key="4">
    <source>
        <dbReference type="Proteomes" id="UP000217199"/>
    </source>
</evidence>
<dbReference type="InParanoid" id="A0A286UGI9"/>
<accession>A0A286UGI9</accession>
<protein>
    <recommendedName>
        <fullName evidence="2">INO80 complex subunit B-like conserved region domain-containing protein</fullName>
    </recommendedName>
</protein>
<dbReference type="SMART" id="SM01406">
    <property type="entry name" value="PAPA-1"/>
    <property type="match status" value="1"/>
</dbReference>
<sequence>MYQERSSAYKNYNENSEDYDLKPSAYTRTNSNNNAGASSSRRRRAVEPKSPSPAQDPIIETMGSDGSGEDMEVSEDEVQVDDAVSSDNGRGRNQRGMSYGEDTEIDEAQEDEIDIEEEEAAVEDDDEDQEDQLSSSPSNTPPSKPTRTKGSPNKPQLKIKLKFNKAASTATPTPSDEMPIRAGRKGHPRHIESEDSEDSDSSSRSNPYVPTRLTQRQAALAGIAEQAEHLVLEETVSKKKKYLNETEAALRREETARKRKNLSVKKLEDEKTETINRLLKKQSRPRGKKGAPAPVDVEEDGEADAEETPASLPPRPFRLYFDGFLLTGIIPCH</sequence>
<feature type="compositionally biased region" description="Low complexity" evidence="1">
    <location>
        <begin position="30"/>
        <end position="39"/>
    </location>
</feature>
<dbReference type="GO" id="GO:0031011">
    <property type="term" value="C:Ino80 complex"/>
    <property type="evidence" value="ECO:0007669"/>
    <property type="project" value="InterPro"/>
</dbReference>
<evidence type="ECO:0000313" key="3">
    <source>
        <dbReference type="EMBL" id="PAV18720.1"/>
    </source>
</evidence>
<feature type="compositionally biased region" description="Polar residues" evidence="1">
    <location>
        <begin position="204"/>
        <end position="213"/>
    </location>
</feature>
<dbReference type="Proteomes" id="UP000217199">
    <property type="component" value="Unassembled WGS sequence"/>
</dbReference>
<feature type="compositionally biased region" description="Acidic residues" evidence="1">
    <location>
        <begin position="67"/>
        <end position="80"/>
    </location>
</feature>
<reference evidence="3 4" key="1">
    <citation type="journal article" date="2017" name="Mol. Ecol.">
        <title>Comparative and population genomic landscape of Phellinus noxius: A hypervariable fungus causing root rot in trees.</title>
        <authorList>
            <person name="Chung C.L."/>
            <person name="Lee T.J."/>
            <person name="Akiba M."/>
            <person name="Lee H.H."/>
            <person name="Kuo T.H."/>
            <person name="Liu D."/>
            <person name="Ke H.M."/>
            <person name="Yokoi T."/>
            <person name="Roa M.B."/>
            <person name="Lu M.J."/>
            <person name="Chang Y.Y."/>
            <person name="Ann P.J."/>
            <person name="Tsai J.N."/>
            <person name="Chen C.Y."/>
            <person name="Tzean S.S."/>
            <person name="Ota Y."/>
            <person name="Hattori T."/>
            <person name="Sahashi N."/>
            <person name="Liou R.F."/>
            <person name="Kikuchi T."/>
            <person name="Tsai I.J."/>
        </authorList>
    </citation>
    <scope>NUCLEOTIDE SEQUENCE [LARGE SCALE GENOMIC DNA]</scope>
    <source>
        <strain evidence="3 4">FFPRI411160</strain>
    </source>
</reference>
<evidence type="ECO:0000259" key="2">
    <source>
        <dbReference type="SMART" id="SM01406"/>
    </source>
</evidence>
<feature type="compositionally biased region" description="Basic and acidic residues" evidence="1">
    <location>
        <begin position="265"/>
        <end position="274"/>
    </location>
</feature>
<dbReference type="AlphaFoldDB" id="A0A286UGI9"/>
<dbReference type="STRING" id="2282107.A0A286UGI9"/>